<dbReference type="SUPFAM" id="SSF103481">
    <property type="entry name" value="Multidrug resistance efflux transporter EmrE"/>
    <property type="match status" value="1"/>
</dbReference>
<evidence type="ECO:0000313" key="14">
    <source>
        <dbReference type="Proteomes" id="UP000178914"/>
    </source>
</evidence>
<keyword evidence="4" id="KW-0997">Cell inner membrane</keyword>
<name>A0A1F7J8N3_9BACT</name>
<evidence type="ECO:0000313" key="13">
    <source>
        <dbReference type="EMBL" id="OGK51963.1"/>
    </source>
</evidence>
<evidence type="ECO:0000256" key="6">
    <source>
        <dbReference type="ARBA" id="ARBA00022692"/>
    </source>
</evidence>
<gene>
    <name evidence="13" type="ORF">A3B02_02110</name>
</gene>
<proteinExistence type="predicted"/>
<dbReference type="InterPro" id="IPR000620">
    <property type="entry name" value="EamA_dom"/>
</dbReference>
<feature type="transmembrane region" description="Helical" evidence="11">
    <location>
        <begin position="45"/>
        <end position="64"/>
    </location>
</feature>
<protein>
    <recommendedName>
        <fullName evidence="12">EamA domain-containing protein</fullName>
    </recommendedName>
</protein>
<dbReference type="GO" id="GO:0022857">
    <property type="term" value="F:transmembrane transporter activity"/>
    <property type="evidence" value="ECO:0007669"/>
    <property type="project" value="InterPro"/>
</dbReference>
<evidence type="ECO:0000256" key="1">
    <source>
        <dbReference type="ARBA" id="ARBA00004651"/>
    </source>
</evidence>
<dbReference type="InterPro" id="IPR000390">
    <property type="entry name" value="Small_drug/metabolite_transptr"/>
</dbReference>
<keyword evidence="7" id="KW-0448">Lipopolysaccharide biosynthesis</keyword>
<evidence type="ECO:0000256" key="7">
    <source>
        <dbReference type="ARBA" id="ARBA00022985"/>
    </source>
</evidence>
<dbReference type="AlphaFoldDB" id="A0A1F7J8N3"/>
<accession>A0A1F7J8N3</accession>
<keyword evidence="6 11" id="KW-0812">Transmembrane</keyword>
<feature type="transmembrane region" description="Helical" evidence="11">
    <location>
        <begin position="97"/>
        <end position="114"/>
    </location>
</feature>
<dbReference type="Pfam" id="PF00892">
    <property type="entry name" value="EamA"/>
    <property type="match status" value="1"/>
</dbReference>
<keyword evidence="8 11" id="KW-1133">Transmembrane helix</keyword>
<keyword evidence="9" id="KW-0443">Lipid metabolism</keyword>
<evidence type="ECO:0000256" key="2">
    <source>
        <dbReference type="ARBA" id="ARBA00022475"/>
    </source>
</evidence>
<keyword evidence="3" id="KW-0444">Lipid biosynthesis</keyword>
<evidence type="ECO:0000256" key="5">
    <source>
        <dbReference type="ARBA" id="ARBA00022556"/>
    </source>
</evidence>
<dbReference type="EMBL" id="MGAS01000016">
    <property type="protein sequence ID" value="OGK51963.1"/>
    <property type="molecule type" value="Genomic_DNA"/>
</dbReference>
<dbReference type="GO" id="GO:0005886">
    <property type="term" value="C:plasma membrane"/>
    <property type="evidence" value="ECO:0007669"/>
    <property type="project" value="UniProtKB-SubCell"/>
</dbReference>
<evidence type="ECO:0000259" key="12">
    <source>
        <dbReference type="Pfam" id="PF00892"/>
    </source>
</evidence>
<keyword evidence="5" id="KW-0441">Lipid A biosynthesis</keyword>
<keyword evidence="2" id="KW-1003">Cell membrane</keyword>
<feature type="domain" description="EamA" evidence="12">
    <location>
        <begin position="37"/>
        <end position="114"/>
    </location>
</feature>
<comment type="caution">
    <text evidence="13">The sequence shown here is derived from an EMBL/GenBank/DDBJ whole genome shotgun (WGS) entry which is preliminary data.</text>
</comment>
<keyword evidence="10 11" id="KW-0472">Membrane</keyword>
<dbReference type="PANTHER" id="PTHR30561:SF9">
    <property type="entry name" value="4-AMINO-4-DEOXY-L-ARABINOSE-PHOSPHOUNDECAPRENOL FLIPPASE SUBUNIT ARNF-RELATED"/>
    <property type="match status" value="1"/>
</dbReference>
<evidence type="ECO:0000256" key="10">
    <source>
        <dbReference type="ARBA" id="ARBA00023136"/>
    </source>
</evidence>
<feature type="transmembrane region" description="Helical" evidence="11">
    <location>
        <begin position="71"/>
        <end position="91"/>
    </location>
</feature>
<organism evidence="13 14">
    <name type="scientific">Candidatus Roizmanbacteria bacterium RIFCSPLOWO2_01_FULL_42_14</name>
    <dbReference type="NCBI Taxonomy" id="1802068"/>
    <lineage>
        <taxon>Bacteria</taxon>
        <taxon>Candidatus Roizmaniibacteriota</taxon>
    </lineage>
</organism>
<sequence length="115" mass="12573">MLKYILLLTSMALAISGQVFFKKGVQMSTLNASIGSIIQTLLHPYVFLGFVFYAISSILWLFILQRFPLSVAYPALAMSYVLIVIFSAALLGEALTLNKVLGSVIIVLGVAVLFR</sequence>
<comment type="subcellular location">
    <subcellularLocation>
        <location evidence="1">Cell membrane</location>
        <topology evidence="1">Multi-pass membrane protein</topology>
    </subcellularLocation>
</comment>
<evidence type="ECO:0000256" key="9">
    <source>
        <dbReference type="ARBA" id="ARBA00023098"/>
    </source>
</evidence>
<dbReference type="Gene3D" id="1.10.3730.20">
    <property type="match status" value="1"/>
</dbReference>
<evidence type="ECO:0000256" key="11">
    <source>
        <dbReference type="SAM" id="Phobius"/>
    </source>
</evidence>
<evidence type="ECO:0000256" key="4">
    <source>
        <dbReference type="ARBA" id="ARBA00022519"/>
    </source>
</evidence>
<dbReference type="Proteomes" id="UP000178914">
    <property type="component" value="Unassembled WGS sequence"/>
</dbReference>
<evidence type="ECO:0000256" key="3">
    <source>
        <dbReference type="ARBA" id="ARBA00022516"/>
    </source>
</evidence>
<evidence type="ECO:0000256" key="8">
    <source>
        <dbReference type="ARBA" id="ARBA00022989"/>
    </source>
</evidence>
<dbReference type="PANTHER" id="PTHR30561">
    <property type="entry name" value="SMR FAMILY PROTON-DEPENDENT DRUG EFFLUX TRANSPORTER SUGE"/>
    <property type="match status" value="1"/>
</dbReference>
<dbReference type="GO" id="GO:0009103">
    <property type="term" value="P:lipopolysaccharide biosynthetic process"/>
    <property type="evidence" value="ECO:0007669"/>
    <property type="project" value="UniProtKB-KW"/>
</dbReference>
<dbReference type="InterPro" id="IPR037185">
    <property type="entry name" value="EmrE-like"/>
</dbReference>
<reference evidence="13 14" key="1">
    <citation type="journal article" date="2016" name="Nat. Commun.">
        <title>Thousands of microbial genomes shed light on interconnected biogeochemical processes in an aquifer system.</title>
        <authorList>
            <person name="Anantharaman K."/>
            <person name="Brown C.T."/>
            <person name="Hug L.A."/>
            <person name="Sharon I."/>
            <person name="Castelle C.J."/>
            <person name="Probst A.J."/>
            <person name="Thomas B.C."/>
            <person name="Singh A."/>
            <person name="Wilkins M.J."/>
            <person name="Karaoz U."/>
            <person name="Brodie E.L."/>
            <person name="Williams K.H."/>
            <person name="Hubbard S.S."/>
            <person name="Banfield J.F."/>
        </authorList>
    </citation>
    <scope>NUCLEOTIDE SEQUENCE [LARGE SCALE GENOMIC DNA]</scope>
</reference>